<dbReference type="Proteomes" id="UP000593892">
    <property type="component" value="Chromosome"/>
</dbReference>
<dbReference type="GO" id="GO:0015293">
    <property type="term" value="F:symporter activity"/>
    <property type="evidence" value="ECO:0007669"/>
    <property type="project" value="InterPro"/>
</dbReference>
<keyword evidence="3" id="KW-0813">Transport</keyword>
<dbReference type="PROSITE" id="PS00872">
    <property type="entry name" value="NA_GALACTOSIDE_SYMP"/>
    <property type="match status" value="1"/>
</dbReference>
<comment type="subcellular location">
    <subcellularLocation>
        <location evidence="1">Cell membrane</location>
        <topology evidence="1">Multi-pass membrane protein</topology>
    </subcellularLocation>
</comment>
<dbReference type="PANTHER" id="PTHR11328:SF24">
    <property type="entry name" value="MAJOR FACILITATOR SUPERFAMILY (MFS) PROFILE DOMAIN-CONTAINING PROTEIN"/>
    <property type="match status" value="1"/>
</dbReference>
<proteinExistence type="inferred from homology"/>
<evidence type="ECO:0000256" key="8">
    <source>
        <dbReference type="SAM" id="Phobius"/>
    </source>
</evidence>
<feature type="transmembrane region" description="Helical" evidence="8">
    <location>
        <begin position="338"/>
        <end position="358"/>
    </location>
</feature>
<gene>
    <name evidence="10" type="ORF">IRI77_22670</name>
</gene>
<dbReference type="CDD" id="cd17332">
    <property type="entry name" value="MFS_MelB_like"/>
    <property type="match status" value="1"/>
</dbReference>
<dbReference type="InterPro" id="IPR036259">
    <property type="entry name" value="MFS_trans_sf"/>
</dbReference>
<sequence length="494" mass="53971">MAESTQKLAVREKLGYACGDIATNFFFQSMILYQTRFYTDTVGISAVAVGSMFLVLRLADAIFDPIIGALSDRTQTRWGKFRPWILGTALPFGLIFWLVYVSPDFGPQGKLIYAYLTYSLVMILYSANNTPYAALMGVMTPDVSERNNVARYRFVGALIGQFLIQALPLPLVAKLGGGNPARGWALTMGIFGGLIVLLNLVTFATTRERVQPDPRQKSDLRSDLRNVFTCGPWIVMFVLTLLIFTMLVVRGSSSNYFFAYYLDQQQIRSFLSGFGLAGTAGPVTGWRTVLDSLGLLVNPDGSNASAVGLSLFFVAGSLVQIVGILFSKPLADRFGNKAVFIAGMFVTMVATLLVFFVGPMQIQLMFALSILWAIGWGPTVPLLWVMIADVADYSEWKTSRRATGFMFAGVLFALKAGLSLGGALSAWVIDAFGYVPNAVQTERALLGIRLGASVYPAIAMALGLVCLASYKIGKKMNIQIQEELTERRKKFASA</sequence>
<feature type="transmembrane region" description="Helical" evidence="8">
    <location>
        <begin position="42"/>
        <end position="63"/>
    </location>
</feature>
<dbReference type="EMBL" id="CP063849">
    <property type="protein sequence ID" value="QOY85620.1"/>
    <property type="molecule type" value="Genomic_DNA"/>
</dbReference>
<feature type="transmembrane region" description="Helical" evidence="8">
    <location>
        <begin position="364"/>
        <end position="385"/>
    </location>
</feature>
<evidence type="ECO:0000256" key="2">
    <source>
        <dbReference type="ARBA" id="ARBA00009617"/>
    </source>
</evidence>
<feature type="transmembrane region" description="Helical" evidence="8">
    <location>
        <begin position="112"/>
        <end position="134"/>
    </location>
</feature>
<dbReference type="Gene3D" id="1.20.1250.20">
    <property type="entry name" value="MFS general substrate transporter like domains"/>
    <property type="match status" value="2"/>
</dbReference>
<evidence type="ECO:0000313" key="11">
    <source>
        <dbReference type="Proteomes" id="UP000593892"/>
    </source>
</evidence>
<dbReference type="NCBIfam" id="TIGR00792">
    <property type="entry name" value="gph"/>
    <property type="match status" value="1"/>
</dbReference>
<protein>
    <submittedName>
        <fullName evidence="10">MFS transporter</fullName>
    </submittedName>
</protein>
<dbReference type="InterPro" id="IPR001927">
    <property type="entry name" value="Na/Gal_symport"/>
</dbReference>
<evidence type="ECO:0000259" key="9">
    <source>
        <dbReference type="PROSITE" id="PS50850"/>
    </source>
</evidence>
<evidence type="ECO:0000256" key="3">
    <source>
        <dbReference type="ARBA" id="ARBA00022448"/>
    </source>
</evidence>
<evidence type="ECO:0000256" key="4">
    <source>
        <dbReference type="ARBA" id="ARBA00022475"/>
    </source>
</evidence>
<dbReference type="InterPro" id="IPR039672">
    <property type="entry name" value="MFS_2"/>
</dbReference>
<organism evidence="10 11">
    <name type="scientific">Paludibaculum fermentans</name>
    <dbReference type="NCBI Taxonomy" id="1473598"/>
    <lineage>
        <taxon>Bacteria</taxon>
        <taxon>Pseudomonadati</taxon>
        <taxon>Acidobacteriota</taxon>
        <taxon>Terriglobia</taxon>
        <taxon>Bryobacterales</taxon>
        <taxon>Bryobacteraceae</taxon>
        <taxon>Paludibaculum</taxon>
    </lineage>
</organism>
<dbReference type="Pfam" id="PF13347">
    <property type="entry name" value="MFS_2"/>
    <property type="match status" value="2"/>
</dbReference>
<dbReference type="GO" id="GO:0006814">
    <property type="term" value="P:sodium ion transport"/>
    <property type="evidence" value="ECO:0007669"/>
    <property type="project" value="InterPro"/>
</dbReference>
<dbReference type="PROSITE" id="PS50850">
    <property type="entry name" value="MFS"/>
    <property type="match status" value="1"/>
</dbReference>
<evidence type="ECO:0000256" key="1">
    <source>
        <dbReference type="ARBA" id="ARBA00004651"/>
    </source>
</evidence>
<evidence type="ECO:0000256" key="6">
    <source>
        <dbReference type="ARBA" id="ARBA00022989"/>
    </source>
</evidence>
<feature type="transmembrane region" description="Helical" evidence="8">
    <location>
        <begin position="84"/>
        <end position="100"/>
    </location>
</feature>
<accession>A0A7S7NL96</accession>
<keyword evidence="6 8" id="KW-1133">Transmembrane helix</keyword>
<feature type="transmembrane region" description="Helical" evidence="8">
    <location>
        <begin position="154"/>
        <end position="172"/>
    </location>
</feature>
<feature type="transmembrane region" description="Helical" evidence="8">
    <location>
        <begin position="405"/>
        <end position="428"/>
    </location>
</feature>
<name>A0A7S7NL96_PALFE</name>
<evidence type="ECO:0000256" key="7">
    <source>
        <dbReference type="ARBA" id="ARBA00023136"/>
    </source>
</evidence>
<comment type="similarity">
    <text evidence="2">Belongs to the sodium:galactoside symporter (TC 2.A.2) family.</text>
</comment>
<dbReference type="RefSeq" id="WP_194447290.1">
    <property type="nucleotide sequence ID" value="NZ_CP063849.1"/>
</dbReference>
<feature type="transmembrane region" description="Helical" evidence="8">
    <location>
        <begin position="184"/>
        <end position="206"/>
    </location>
</feature>
<keyword evidence="11" id="KW-1185">Reference proteome</keyword>
<evidence type="ECO:0000256" key="5">
    <source>
        <dbReference type="ARBA" id="ARBA00022692"/>
    </source>
</evidence>
<feature type="domain" description="Major facilitator superfamily (MFS) profile" evidence="9">
    <location>
        <begin position="261"/>
        <end position="494"/>
    </location>
</feature>
<keyword evidence="5 8" id="KW-0812">Transmembrane</keyword>
<keyword evidence="4" id="KW-1003">Cell membrane</keyword>
<dbReference type="GO" id="GO:0008643">
    <property type="term" value="P:carbohydrate transport"/>
    <property type="evidence" value="ECO:0007669"/>
    <property type="project" value="InterPro"/>
</dbReference>
<dbReference type="PANTHER" id="PTHR11328">
    <property type="entry name" value="MAJOR FACILITATOR SUPERFAMILY DOMAIN-CONTAINING PROTEIN"/>
    <property type="match status" value="1"/>
</dbReference>
<feature type="transmembrane region" description="Helical" evidence="8">
    <location>
        <begin position="448"/>
        <end position="470"/>
    </location>
</feature>
<dbReference type="InterPro" id="IPR018043">
    <property type="entry name" value="Na/Gal_symport_CS"/>
</dbReference>
<dbReference type="InterPro" id="IPR020846">
    <property type="entry name" value="MFS_dom"/>
</dbReference>
<evidence type="ECO:0000313" key="10">
    <source>
        <dbReference type="EMBL" id="QOY85620.1"/>
    </source>
</evidence>
<reference evidence="10 11" key="1">
    <citation type="submission" date="2020-10" db="EMBL/GenBank/DDBJ databases">
        <title>Complete genome sequence of Paludibaculum fermentans P105T, a facultatively anaerobic acidobacterium capable of dissimilatory Fe(III) reduction.</title>
        <authorList>
            <person name="Dedysh S.N."/>
            <person name="Beletsky A.V."/>
            <person name="Kulichevskaya I.S."/>
            <person name="Mardanov A.V."/>
            <person name="Ravin N.V."/>
        </authorList>
    </citation>
    <scope>NUCLEOTIDE SEQUENCE [LARGE SCALE GENOMIC DNA]</scope>
    <source>
        <strain evidence="10 11">P105</strain>
    </source>
</reference>
<feature type="transmembrane region" description="Helical" evidence="8">
    <location>
        <begin position="304"/>
        <end position="326"/>
    </location>
</feature>
<dbReference type="GO" id="GO:0005886">
    <property type="term" value="C:plasma membrane"/>
    <property type="evidence" value="ECO:0007669"/>
    <property type="project" value="UniProtKB-SubCell"/>
</dbReference>
<keyword evidence="7 8" id="KW-0472">Membrane</keyword>
<feature type="transmembrane region" description="Helical" evidence="8">
    <location>
        <begin position="227"/>
        <end position="249"/>
    </location>
</feature>
<dbReference type="AlphaFoldDB" id="A0A7S7NL96"/>
<dbReference type="SUPFAM" id="SSF103473">
    <property type="entry name" value="MFS general substrate transporter"/>
    <property type="match status" value="1"/>
</dbReference>
<dbReference type="KEGG" id="pfer:IRI77_22670"/>